<protein>
    <submittedName>
        <fullName evidence="2">Uncharacterized protein</fullName>
    </submittedName>
</protein>
<keyword evidence="1" id="KW-0472">Membrane</keyword>
<dbReference type="AlphaFoldDB" id="A0A2T0MZ90"/>
<comment type="caution">
    <text evidence="2">The sequence shown here is derived from an EMBL/GenBank/DDBJ whole genome shotgun (WGS) entry which is preliminary data.</text>
</comment>
<accession>A0A2T0MZ90</accession>
<keyword evidence="1" id="KW-0812">Transmembrane</keyword>
<organism evidence="2 3">
    <name type="scientific">Nonomuraea fuscirosea</name>
    <dbReference type="NCBI Taxonomy" id="1291556"/>
    <lineage>
        <taxon>Bacteria</taxon>
        <taxon>Bacillati</taxon>
        <taxon>Actinomycetota</taxon>
        <taxon>Actinomycetes</taxon>
        <taxon>Streptosporangiales</taxon>
        <taxon>Streptosporangiaceae</taxon>
        <taxon>Nonomuraea</taxon>
    </lineage>
</organism>
<evidence type="ECO:0000313" key="2">
    <source>
        <dbReference type="EMBL" id="PRX64734.1"/>
    </source>
</evidence>
<reference evidence="2 3" key="1">
    <citation type="submission" date="2018-03" db="EMBL/GenBank/DDBJ databases">
        <title>Genomic Encyclopedia of Type Strains, Phase III (KMG-III): the genomes of soil and plant-associated and newly described type strains.</title>
        <authorList>
            <person name="Whitman W."/>
        </authorList>
    </citation>
    <scope>NUCLEOTIDE SEQUENCE [LARGE SCALE GENOMIC DNA]</scope>
    <source>
        <strain evidence="2 3">CGMCC 4.7104</strain>
    </source>
</reference>
<feature type="transmembrane region" description="Helical" evidence="1">
    <location>
        <begin position="21"/>
        <end position="38"/>
    </location>
</feature>
<dbReference type="Proteomes" id="UP000238312">
    <property type="component" value="Unassembled WGS sequence"/>
</dbReference>
<feature type="transmembrane region" description="Helical" evidence="1">
    <location>
        <begin position="44"/>
        <end position="62"/>
    </location>
</feature>
<evidence type="ECO:0000313" key="3">
    <source>
        <dbReference type="Proteomes" id="UP000238312"/>
    </source>
</evidence>
<dbReference type="OrthoDB" id="3543793at2"/>
<gene>
    <name evidence="2" type="ORF">B0I32_10895</name>
</gene>
<evidence type="ECO:0000256" key="1">
    <source>
        <dbReference type="SAM" id="Phobius"/>
    </source>
</evidence>
<keyword evidence="1" id="KW-1133">Transmembrane helix</keyword>
<keyword evidence="3" id="KW-1185">Reference proteome</keyword>
<proteinExistence type="predicted"/>
<dbReference type="EMBL" id="PVNG01000008">
    <property type="protein sequence ID" value="PRX64734.1"/>
    <property type="molecule type" value="Genomic_DNA"/>
</dbReference>
<name>A0A2T0MZ90_9ACTN</name>
<sequence length="73" mass="7665">MTEHGTEARPAGALARVRRPVLWLLLAVFAVCNAVSSIADVNVFIGVGFGLATLGCAAALIAQHYETRRGGRT</sequence>